<dbReference type="Proteomes" id="UP000070376">
    <property type="component" value="Unassembled WGS sequence"/>
</dbReference>
<gene>
    <name evidence="1" type="ORF">HMPREF3213_02682</name>
</gene>
<reference evidence="2" key="1">
    <citation type="submission" date="2016-01" db="EMBL/GenBank/DDBJ databases">
        <authorList>
            <person name="Mitreva M."/>
            <person name="Pepin K.H."/>
            <person name="Mihindukulasuriya K.A."/>
            <person name="Fulton R."/>
            <person name="Fronick C."/>
            <person name="O'Laughlin M."/>
            <person name="Miner T."/>
            <person name="Herter B."/>
            <person name="Rosa B.A."/>
            <person name="Cordes M."/>
            <person name="Tomlinson C."/>
            <person name="Wollam A."/>
            <person name="Palsikar V.B."/>
            <person name="Mardis E.R."/>
            <person name="Wilson R.K."/>
        </authorList>
    </citation>
    <scope>NUCLEOTIDE SEQUENCE [LARGE SCALE GENOMIC DNA]</scope>
    <source>
        <strain evidence="2">GED7749B</strain>
    </source>
</reference>
<protein>
    <submittedName>
        <fullName evidence="1">Uncharacterized protein</fullName>
    </submittedName>
</protein>
<sequence>MMHLSIINACGRFVRAIFQRPGFQQKIMNKKAGNFPPLSKHILVQRYGYFFEEDSGSEKNQSVYC</sequence>
<comment type="caution">
    <text evidence="1">The sequence shown here is derived from an EMBL/GenBank/DDBJ whole genome shotgun (WGS) entry which is preliminary data.</text>
</comment>
<evidence type="ECO:0000313" key="1">
    <source>
        <dbReference type="EMBL" id="KWZ79578.1"/>
    </source>
</evidence>
<dbReference type="EMBL" id="LRPN01000116">
    <property type="protein sequence ID" value="KWZ79578.1"/>
    <property type="molecule type" value="Genomic_DNA"/>
</dbReference>
<organism evidence="1 2">
    <name type="scientific">Heyndrickxia coagulans</name>
    <name type="common">Weizmannia coagulans</name>
    <dbReference type="NCBI Taxonomy" id="1398"/>
    <lineage>
        <taxon>Bacteria</taxon>
        <taxon>Bacillati</taxon>
        <taxon>Bacillota</taxon>
        <taxon>Bacilli</taxon>
        <taxon>Bacillales</taxon>
        <taxon>Bacillaceae</taxon>
        <taxon>Heyndrickxia</taxon>
    </lineage>
</organism>
<evidence type="ECO:0000313" key="2">
    <source>
        <dbReference type="Proteomes" id="UP000070376"/>
    </source>
</evidence>
<dbReference type="PATRIC" id="fig|1398.22.peg.2688"/>
<proteinExistence type="predicted"/>
<accession>A0A133KJD5</accession>
<name>A0A133KJD5_HEYCO</name>
<dbReference type="AlphaFoldDB" id="A0A133KJD5"/>